<name>A0A382NXF2_9ZZZZ</name>
<protein>
    <recommendedName>
        <fullName evidence="2">Cupin 2 conserved barrel domain-containing protein</fullName>
    </recommendedName>
</protein>
<proteinExistence type="predicted"/>
<accession>A0A382NXF2</accession>
<dbReference type="InterPro" id="IPR014710">
    <property type="entry name" value="RmlC-like_jellyroll"/>
</dbReference>
<dbReference type="InterPro" id="IPR011051">
    <property type="entry name" value="RmlC_Cupin_sf"/>
</dbReference>
<dbReference type="EMBL" id="UINC01103073">
    <property type="protein sequence ID" value="SVC65178.1"/>
    <property type="molecule type" value="Genomic_DNA"/>
</dbReference>
<reference evidence="1" key="1">
    <citation type="submission" date="2018-05" db="EMBL/GenBank/DDBJ databases">
        <authorList>
            <person name="Lanie J.A."/>
            <person name="Ng W.-L."/>
            <person name="Kazmierczak K.M."/>
            <person name="Andrzejewski T.M."/>
            <person name="Davidsen T.M."/>
            <person name="Wayne K.J."/>
            <person name="Tettelin H."/>
            <person name="Glass J.I."/>
            <person name="Rusch D."/>
            <person name="Podicherti R."/>
            <person name="Tsui H.-C.T."/>
            <person name="Winkler M.E."/>
        </authorList>
    </citation>
    <scope>NUCLEOTIDE SEQUENCE</scope>
</reference>
<gene>
    <name evidence="1" type="ORF">METZ01_LOCUS318032</name>
</gene>
<evidence type="ECO:0008006" key="2">
    <source>
        <dbReference type="Google" id="ProtNLM"/>
    </source>
</evidence>
<sequence length="138" mass="15555">MKHFNLAFFVAVLSFNLSAAHHEEDQQIGITGLISSEVFDLAGEMDLYVEKYQSCGDAENQKHYHPVGTLVYMLDGKAASLSSGAWEEYSKGSYWFEPSMWEHGGDEPDQPQFGDDQCRQTLVIRASRKGEEPTVFIK</sequence>
<evidence type="ECO:0000313" key="1">
    <source>
        <dbReference type="EMBL" id="SVC65178.1"/>
    </source>
</evidence>
<organism evidence="1">
    <name type="scientific">marine metagenome</name>
    <dbReference type="NCBI Taxonomy" id="408172"/>
    <lineage>
        <taxon>unclassified sequences</taxon>
        <taxon>metagenomes</taxon>
        <taxon>ecological metagenomes</taxon>
    </lineage>
</organism>
<dbReference type="Gene3D" id="2.60.120.10">
    <property type="entry name" value="Jelly Rolls"/>
    <property type="match status" value="1"/>
</dbReference>
<dbReference type="AlphaFoldDB" id="A0A382NXF2"/>
<dbReference type="SUPFAM" id="SSF51182">
    <property type="entry name" value="RmlC-like cupins"/>
    <property type="match status" value="1"/>
</dbReference>